<accession>A0A9W9EFZ0</accession>
<feature type="region of interest" description="Disordered" evidence="1">
    <location>
        <begin position="311"/>
        <end position="342"/>
    </location>
</feature>
<feature type="region of interest" description="Disordered" evidence="1">
    <location>
        <begin position="154"/>
        <end position="264"/>
    </location>
</feature>
<feature type="compositionally biased region" description="Low complexity" evidence="1">
    <location>
        <begin position="314"/>
        <end position="325"/>
    </location>
</feature>
<protein>
    <recommendedName>
        <fullName evidence="4">Zinc finger, C2H2</fullName>
    </recommendedName>
</protein>
<evidence type="ECO:0000313" key="2">
    <source>
        <dbReference type="EMBL" id="KAJ5081117.1"/>
    </source>
</evidence>
<dbReference type="PANTHER" id="PTHR23225">
    <property type="entry name" value="ZINC FINGER PROTEIN"/>
    <property type="match status" value="1"/>
</dbReference>
<evidence type="ECO:0008006" key="4">
    <source>
        <dbReference type="Google" id="ProtNLM"/>
    </source>
</evidence>
<keyword evidence="3" id="KW-1185">Reference proteome</keyword>
<dbReference type="InterPro" id="IPR039970">
    <property type="entry name" value="TF_Grauzone"/>
</dbReference>
<dbReference type="Proteomes" id="UP001149165">
    <property type="component" value="Unassembled WGS sequence"/>
</dbReference>
<sequence length="466" mass="51987">MMESYPPFTDIHHAVPMMSGNPHHHQTYDAHDHSLPSDHPFVTRASQFQFHLSPFEQAKSAEILTPQPWWKTENQHFGMGYFPPEFSSYTEGISPWNSEISTISDPQSPRSSNSGSVPGMNCIASPGYRQDEITISTVDESTGYPAPNGLVEIDPSMVLPGTQPFDVPLDHRPPFEADFDPWSGSQSDRNVTPEQQWPSPLPSDPMAFPQPQSQIRRSKGRPAGPTSASKGIRKSTSERRPTSAPGRNRRRRGAASNTGSGSTPRTFVCSFAPYGCESTFVSKNEWKRHVTSQHLQLGFYRCDVGKCSVHHAHSTSTSSSPVPHSRTNSNTPTPGQPNDFNRKDLFTQHQRRMHAPWLQSGRRRAPEDAEHAAFEASLEEVRQRCWVGLRTPPLQSHCGFCNEVFSGEGSWDVRMEHIGRHFEREDREALGDEVEDLALQEWGLNEGILTLVDGKCRLASLVGVGL</sequence>
<proteinExistence type="predicted"/>
<reference evidence="2" key="1">
    <citation type="submission" date="2022-11" db="EMBL/GenBank/DDBJ databases">
        <authorList>
            <person name="Petersen C."/>
        </authorList>
    </citation>
    <scope>NUCLEOTIDE SEQUENCE</scope>
    <source>
        <strain evidence="2">IBT 30069</strain>
    </source>
</reference>
<organism evidence="2 3">
    <name type="scientific">Penicillium angulare</name>
    <dbReference type="NCBI Taxonomy" id="116970"/>
    <lineage>
        <taxon>Eukaryota</taxon>
        <taxon>Fungi</taxon>
        <taxon>Dikarya</taxon>
        <taxon>Ascomycota</taxon>
        <taxon>Pezizomycotina</taxon>
        <taxon>Eurotiomycetes</taxon>
        <taxon>Eurotiomycetidae</taxon>
        <taxon>Eurotiales</taxon>
        <taxon>Aspergillaceae</taxon>
        <taxon>Penicillium</taxon>
    </lineage>
</organism>
<feature type="compositionally biased region" description="Polar residues" evidence="1">
    <location>
        <begin position="98"/>
        <end position="116"/>
    </location>
</feature>
<dbReference type="OrthoDB" id="5388486at2759"/>
<dbReference type="AlphaFoldDB" id="A0A9W9EFZ0"/>
<evidence type="ECO:0000313" key="3">
    <source>
        <dbReference type="Proteomes" id="UP001149165"/>
    </source>
</evidence>
<name>A0A9W9EFZ0_9EURO</name>
<gene>
    <name evidence="2" type="ORF">N7456_013355</name>
</gene>
<reference evidence="2" key="2">
    <citation type="journal article" date="2023" name="IMA Fungus">
        <title>Comparative genomic study of the Penicillium genus elucidates a diverse pangenome and 15 lateral gene transfer events.</title>
        <authorList>
            <person name="Petersen C."/>
            <person name="Sorensen T."/>
            <person name="Nielsen M.R."/>
            <person name="Sondergaard T.E."/>
            <person name="Sorensen J.L."/>
            <person name="Fitzpatrick D.A."/>
            <person name="Frisvad J.C."/>
            <person name="Nielsen K.L."/>
        </authorList>
    </citation>
    <scope>NUCLEOTIDE SEQUENCE</scope>
    <source>
        <strain evidence="2">IBT 30069</strain>
    </source>
</reference>
<feature type="compositionally biased region" description="Low complexity" evidence="1">
    <location>
        <begin position="254"/>
        <end position="264"/>
    </location>
</feature>
<dbReference type="PANTHER" id="PTHR23225:SF2">
    <property type="entry name" value="AT09679P-RELATED"/>
    <property type="match status" value="1"/>
</dbReference>
<dbReference type="EMBL" id="JAPQKH010000011">
    <property type="protein sequence ID" value="KAJ5081117.1"/>
    <property type="molecule type" value="Genomic_DNA"/>
</dbReference>
<feature type="compositionally biased region" description="Polar residues" evidence="1">
    <location>
        <begin position="326"/>
        <end position="339"/>
    </location>
</feature>
<evidence type="ECO:0000256" key="1">
    <source>
        <dbReference type="SAM" id="MobiDB-lite"/>
    </source>
</evidence>
<comment type="caution">
    <text evidence="2">The sequence shown here is derived from an EMBL/GenBank/DDBJ whole genome shotgun (WGS) entry which is preliminary data.</text>
</comment>
<feature type="region of interest" description="Disordered" evidence="1">
    <location>
        <begin position="98"/>
        <end position="120"/>
    </location>
</feature>
<feature type="compositionally biased region" description="Polar residues" evidence="1">
    <location>
        <begin position="183"/>
        <end position="198"/>
    </location>
</feature>
<dbReference type="GO" id="GO:0003700">
    <property type="term" value="F:DNA-binding transcription factor activity"/>
    <property type="evidence" value="ECO:0007669"/>
    <property type="project" value="InterPro"/>
</dbReference>